<proteinExistence type="predicted"/>
<dbReference type="EMBL" id="LT828648">
    <property type="protein sequence ID" value="SLM47029.1"/>
    <property type="molecule type" value="Genomic_DNA"/>
</dbReference>
<reference evidence="1 2" key="1">
    <citation type="submission" date="2017-03" db="EMBL/GenBank/DDBJ databases">
        <authorList>
            <person name="Afonso C.L."/>
            <person name="Miller P.J."/>
            <person name="Scott M.A."/>
            <person name="Spackman E."/>
            <person name="Goraichik I."/>
            <person name="Dimitrov K.M."/>
            <person name="Suarez D.L."/>
            <person name="Swayne D.E."/>
        </authorList>
    </citation>
    <scope>NUCLEOTIDE SEQUENCE [LARGE SCALE GENOMIC DNA]</scope>
    <source>
        <strain evidence="1">Genome sequencing of Nitrospira japonica strain NJ11</strain>
    </source>
</reference>
<dbReference type="KEGG" id="nja:NSJP_0857"/>
<sequence length="76" mass="8546">MEWIAIIIFAAASFAYGRNVGMKHGYDELGPKELSGMIDFYSRLVRTEGYETVAARTGDPLMRNLVEVIHEASKHN</sequence>
<evidence type="ECO:0000313" key="2">
    <source>
        <dbReference type="Proteomes" id="UP000192042"/>
    </source>
</evidence>
<gene>
    <name evidence="1" type="ORF">NSJP_0857</name>
</gene>
<name>A0A1W1I2D6_9BACT</name>
<keyword evidence="2" id="KW-1185">Reference proteome</keyword>
<protein>
    <submittedName>
        <fullName evidence="1">Uncharacterized protein</fullName>
    </submittedName>
</protein>
<dbReference type="AlphaFoldDB" id="A0A1W1I2D6"/>
<evidence type="ECO:0000313" key="1">
    <source>
        <dbReference type="EMBL" id="SLM47029.1"/>
    </source>
</evidence>
<dbReference type="Proteomes" id="UP000192042">
    <property type="component" value="Chromosome I"/>
</dbReference>
<dbReference type="RefSeq" id="WP_080885625.1">
    <property type="nucleotide sequence ID" value="NZ_LT828648.1"/>
</dbReference>
<accession>A0A1W1I2D6</accession>
<organism evidence="1 2">
    <name type="scientific">Nitrospira japonica</name>
    <dbReference type="NCBI Taxonomy" id="1325564"/>
    <lineage>
        <taxon>Bacteria</taxon>
        <taxon>Pseudomonadati</taxon>
        <taxon>Nitrospirota</taxon>
        <taxon>Nitrospiria</taxon>
        <taxon>Nitrospirales</taxon>
        <taxon>Nitrospiraceae</taxon>
        <taxon>Nitrospira</taxon>
    </lineage>
</organism>
<dbReference type="STRING" id="1325564.NSJP_0857"/>